<reference evidence="2" key="1">
    <citation type="journal article" date="2024" name="IScience">
        <title>Strigolactones Initiate the Formation of Haustorium-like Structures in Castilleja.</title>
        <authorList>
            <person name="Buerger M."/>
            <person name="Peterson D."/>
            <person name="Chory J."/>
        </authorList>
    </citation>
    <scope>NUCLEOTIDE SEQUENCE [LARGE SCALE GENOMIC DNA]</scope>
</reference>
<organism evidence="1 2">
    <name type="scientific">Castilleja foliolosa</name>
    <dbReference type="NCBI Taxonomy" id="1961234"/>
    <lineage>
        <taxon>Eukaryota</taxon>
        <taxon>Viridiplantae</taxon>
        <taxon>Streptophyta</taxon>
        <taxon>Embryophyta</taxon>
        <taxon>Tracheophyta</taxon>
        <taxon>Spermatophyta</taxon>
        <taxon>Magnoliopsida</taxon>
        <taxon>eudicotyledons</taxon>
        <taxon>Gunneridae</taxon>
        <taxon>Pentapetalae</taxon>
        <taxon>asterids</taxon>
        <taxon>lamiids</taxon>
        <taxon>Lamiales</taxon>
        <taxon>Orobanchaceae</taxon>
        <taxon>Pedicularideae</taxon>
        <taxon>Castillejinae</taxon>
        <taxon>Castilleja</taxon>
    </lineage>
</organism>
<sequence>MKSLHICLLPEELKGGSTAYPDSDIKYLALGEADPMLDMGFEPQVGDCSANGDASTWDVAGKLRPRLLETAEAKRIEFEAMPRGDSGDESLETIPFQVLNMEELYSSHDIHDVLRRWAGCFLEVITC</sequence>
<evidence type="ECO:0000313" key="2">
    <source>
        <dbReference type="Proteomes" id="UP001632038"/>
    </source>
</evidence>
<dbReference type="EMBL" id="JAVIJP010000037">
    <property type="protein sequence ID" value="KAL3628011.1"/>
    <property type="molecule type" value="Genomic_DNA"/>
</dbReference>
<gene>
    <name evidence="1" type="ORF">CASFOL_028113</name>
</gene>
<proteinExistence type="predicted"/>
<protein>
    <submittedName>
        <fullName evidence="1">Uncharacterized protein</fullName>
    </submittedName>
</protein>
<dbReference type="Proteomes" id="UP001632038">
    <property type="component" value="Unassembled WGS sequence"/>
</dbReference>
<dbReference type="AlphaFoldDB" id="A0ABD3CDS3"/>
<accession>A0ABD3CDS3</accession>
<evidence type="ECO:0000313" key="1">
    <source>
        <dbReference type="EMBL" id="KAL3628011.1"/>
    </source>
</evidence>
<keyword evidence="2" id="KW-1185">Reference proteome</keyword>
<name>A0ABD3CDS3_9LAMI</name>
<comment type="caution">
    <text evidence="1">The sequence shown here is derived from an EMBL/GenBank/DDBJ whole genome shotgun (WGS) entry which is preliminary data.</text>
</comment>